<organism evidence="1 2">
    <name type="scientific">Novipirellula herctigrandis</name>
    <dbReference type="NCBI Taxonomy" id="2527986"/>
    <lineage>
        <taxon>Bacteria</taxon>
        <taxon>Pseudomonadati</taxon>
        <taxon>Planctomycetota</taxon>
        <taxon>Planctomycetia</taxon>
        <taxon>Pirellulales</taxon>
        <taxon>Pirellulaceae</taxon>
        <taxon>Novipirellula</taxon>
    </lineage>
</organism>
<gene>
    <name evidence="1" type="ORF">CA13_73180</name>
</gene>
<dbReference type="RefSeq" id="WP_146404715.1">
    <property type="nucleotide sequence ID" value="NZ_SJPJ01000003.1"/>
</dbReference>
<dbReference type="EMBL" id="SJPJ01000003">
    <property type="protein sequence ID" value="TWT75745.1"/>
    <property type="molecule type" value="Genomic_DNA"/>
</dbReference>
<evidence type="ECO:0000313" key="2">
    <source>
        <dbReference type="Proteomes" id="UP000315010"/>
    </source>
</evidence>
<name>A0A5C5YLF2_9BACT</name>
<evidence type="ECO:0000313" key="1">
    <source>
        <dbReference type="EMBL" id="TWT75745.1"/>
    </source>
</evidence>
<dbReference type="Proteomes" id="UP000315010">
    <property type="component" value="Unassembled WGS sequence"/>
</dbReference>
<reference evidence="1 2" key="1">
    <citation type="submission" date="2019-02" db="EMBL/GenBank/DDBJ databases">
        <title>Deep-cultivation of Planctomycetes and their phenomic and genomic characterization uncovers novel biology.</title>
        <authorList>
            <person name="Wiegand S."/>
            <person name="Jogler M."/>
            <person name="Boedeker C."/>
            <person name="Pinto D."/>
            <person name="Vollmers J."/>
            <person name="Rivas-Marin E."/>
            <person name="Kohn T."/>
            <person name="Peeters S.H."/>
            <person name="Heuer A."/>
            <person name="Rast P."/>
            <person name="Oberbeckmann S."/>
            <person name="Bunk B."/>
            <person name="Jeske O."/>
            <person name="Meyerdierks A."/>
            <person name="Storesund J.E."/>
            <person name="Kallscheuer N."/>
            <person name="Luecker S."/>
            <person name="Lage O.M."/>
            <person name="Pohl T."/>
            <person name="Merkel B.J."/>
            <person name="Hornburger P."/>
            <person name="Mueller R.-W."/>
            <person name="Bruemmer F."/>
            <person name="Labrenz M."/>
            <person name="Spormann A.M."/>
            <person name="Op Den Camp H."/>
            <person name="Overmann J."/>
            <person name="Amann R."/>
            <person name="Jetten M.S.M."/>
            <person name="Mascher T."/>
            <person name="Medema M.H."/>
            <person name="Devos D.P."/>
            <person name="Kaster A.-K."/>
            <person name="Ovreas L."/>
            <person name="Rohde M."/>
            <person name="Galperin M.Y."/>
            <person name="Jogler C."/>
        </authorList>
    </citation>
    <scope>NUCLEOTIDE SEQUENCE [LARGE SCALE GENOMIC DNA]</scope>
    <source>
        <strain evidence="1 2">CA13</strain>
    </source>
</reference>
<comment type="caution">
    <text evidence="1">The sequence shown here is derived from an EMBL/GenBank/DDBJ whole genome shotgun (WGS) entry which is preliminary data.</text>
</comment>
<protein>
    <submittedName>
        <fullName evidence="1">Uncharacterized protein</fullName>
    </submittedName>
</protein>
<sequence length="66" mass="7428">MPRIKRADEAGCIYHALNRGNAKNGKVRKLTPFPFYFPKIAWQAVITDPLSGVIDQDKNGIADDRQ</sequence>
<keyword evidence="2" id="KW-1185">Reference proteome</keyword>
<accession>A0A5C5YLF2</accession>
<proteinExistence type="predicted"/>
<dbReference type="AlphaFoldDB" id="A0A5C5YLF2"/>